<dbReference type="AlphaFoldDB" id="D9SPA7"/>
<evidence type="ECO:0000256" key="6">
    <source>
        <dbReference type="ARBA" id="ARBA00023098"/>
    </source>
</evidence>
<keyword evidence="6" id="KW-0443">Lipid metabolism</keyword>
<evidence type="ECO:0000313" key="10">
    <source>
        <dbReference type="EMBL" id="ADL54009.1"/>
    </source>
</evidence>
<proteinExistence type="inferred from homology"/>
<dbReference type="InterPro" id="IPR049427">
    <property type="entry name" value="Acyl-ACP_TE_C"/>
</dbReference>
<dbReference type="InterPro" id="IPR002864">
    <property type="entry name" value="Acyl-ACP_thioesterase_NHD"/>
</dbReference>
<evidence type="ECO:0000256" key="1">
    <source>
        <dbReference type="ARBA" id="ARBA00006500"/>
    </source>
</evidence>
<dbReference type="EMBL" id="CP002160">
    <property type="protein sequence ID" value="ADL54009.1"/>
    <property type="molecule type" value="Genomic_DNA"/>
</dbReference>
<sequence>MGGYVYSKDFYVMYSVCDFNKRLFPSELINMIMEVSTEQSEKLGVGVDYLLQNNKGWILIQSNLEIKRLPEFKEKITIFTEAKGFNKFFAYREFTVKDSNGDEIAKYYTTFMILDLKERTFVKIEKDDIDVYGTFDETNETFKMPKPKKLKDVTHEKKYHIRYSDIDTNGHVNNVKYLDWSIDTLPIEFIKDHSLKTMNIKYEKEIMYGEEIESVCQLIENETSYTSLHVIKVGEKVAAQIEYQWVK</sequence>
<dbReference type="CDD" id="cd00586">
    <property type="entry name" value="4HBT"/>
    <property type="match status" value="2"/>
</dbReference>
<keyword evidence="2" id="KW-0444">Lipid biosynthesis</keyword>
<dbReference type="OrthoDB" id="9801517at2"/>
<dbReference type="RefSeq" id="WP_010074367.1">
    <property type="nucleotide sequence ID" value="NC_014393.1"/>
</dbReference>
<evidence type="ECO:0000256" key="5">
    <source>
        <dbReference type="ARBA" id="ARBA00022946"/>
    </source>
</evidence>
<protein>
    <submittedName>
        <fullName evidence="10">Acyl-ACP thioesterase</fullName>
    </submittedName>
</protein>
<organism evidence="10 11">
    <name type="scientific">Clostridium cellulovorans (strain ATCC 35296 / DSM 3052 / OCM 3 / 743B)</name>
    <dbReference type="NCBI Taxonomy" id="573061"/>
    <lineage>
        <taxon>Bacteria</taxon>
        <taxon>Bacillati</taxon>
        <taxon>Bacillota</taxon>
        <taxon>Clostridia</taxon>
        <taxon>Eubacteriales</taxon>
        <taxon>Clostridiaceae</taxon>
        <taxon>Clostridium</taxon>
    </lineage>
</organism>
<dbReference type="PANTHER" id="PTHR31727">
    <property type="entry name" value="OLEOYL-ACYL CARRIER PROTEIN THIOESTERASE 1, CHLOROPLASTIC"/>
    <property type="match status" value="1"/>
</dbReference>
<keyword evidence="7" id="KW-0275">Fatty acid biosynthesis</keyword>
<dbReference type="InterPro" id="IPR045023">
    <property type="entry name" value="FATA/B"/>
</dbReference>
<comment type="similarity">
    <text evidence="1">Belongs to the acyl-ACP thioesterase family.</text>
</comment>
<dbReference type="HOGENOM" id="CLU_045466_2_0_9"/>
<dbReference type="KEGG" id="ccb:Clocel_4352"/>
<keyword evidence="5" id="KW-0809">Transit peptide</keyword>
<dbReference type="Pfam" id="PF01643">
    <property type="entry name" value="Acyl-ACP_TE"/>
    <property type="match status" value="1"/>
</dbReference>
<dbReference type="Gene3D" id="3.10.129.10">
    <property type="entry name" value="Hotdog Thioesterase"/>
    <property type="match status" value="1"/>
</dbReference>
<dbReference type="STRING" id="573061.Clocel_4352"/>
<evidence type="ECO:0000313" key="11">
    <source>
        <dbReference type="Proteomes" id="UP000002730"/>
    </source>
</evidence>
<evidence type="ECO:0000256" key="3">
    <source>
        <dbReference type="ARBA" id="ARBA00022801"/>
    </source>
</evidence>
<feature type="domain" description="Acyl-ACP thioesterase N-terminal hotdog" evidence="8">
    <location>
        <begin position="3"/>
        <end position="131"/>
    </location>
</feature>
<evidence type="ECO:0000256" key="2">
    <source>
        <dbReference type="ARBA" id="ARBA00022516"/>
    </source>
</evidence>
<gene>
    <name evidence="10" type="ordered locus">Clocel_4352</name>
</gene>
<dbReference type="Proteomes" id="UP000002730">
    <property type="component" value="Chromosome"/>
</dbReference>
<dbReference type="GO" id="GO:0000036">
    <property type="term" value="F:acyl carrier activity"/>
    <property type="evidence" value="ECO:0007669"/>
    <property type="project" value="TreeGrafter"/>
</dbReference>
<evidence type="ECO:0000256" key="7">
    <source>
        <dbReference type="ARBA" id="ARBA00023160"/>
    </source>
</evidence>
<dbReference type="SUPFAM" id="SSF54637">
    <property type="entry name" value="Thioesterase/thiol ester dehydrase-isomerase"/>
    <property type="match status" value="2"/>
</dbReference>
<dbReference type="PANTHER" id="PTHR31727:SF6">
    <property type="entry name" value="OLEOYL-ACYL CARRIER PROTEIN THIOESTERASE 1, CHLOROPLASTIC"/>
    <property type="match status" value="1"/>
</dbReference>
<keyword evidence="11" id="KW-1185">Reference proteome</keyword>
<feature type="domain" description="Acyl-ACP thioesterase-like C-terminal" evidence="9">
    <location>
        <begin position="151"/>
        <end position="246"/>
    </location>
</feature>
<name>D9SPA7_CLOC7</name>
<keyword evidence="4" id="KW-0276">Fatty acid metabolism</keyword>
<evidence type="ECO:0000259" key="9">
    <source>
        <dbReference type="Pfam" id="PF20791"/>
    </source>
</evidence>
<evidence type="ECO:0000256" key="4">
    <source>
        <dbReference type="ARBA" id="ARBA00022832"/>
    </source>
</evidence>
<dbReference type="InterPro" id="IPR029069">
    <property type="entry name" value="HotDog_dom_sf"/>
</dbReference>
<dbReference type="Pfam" id="PF20791">
    <property type="entry name" value="Acyl-ACP_TE_C"/>
    <property type="match status" value="1"/>
</dbReference>
<keyword evidence="3" id="KW-0378">Hydrolase</keyword>
<reference evidence="10 11" key="1">
    <citation type="submission" date="2010-08" db="EMBL/GenBank/DDBJ databases">
        <title>Complete sequence of Clostridium cellulovorans 743B.</title>
        <authorList>
            <consortium name="US DOE Joint Genome Institute"/>
            <person name="Lucas S."/>
            <person name="Copeland A."/>
            <person name="Lapidus A."/>
            <person name="Cheng J.-F."/>
            <person name="Bruce D."/>
            <person name="Goodwin L."/>
            <person name="Pitluck S."/>
            <person name="Chertkov O."/>
            <person name="Detter J.C."/>
            <person name="Han C."/>
            <person name="Tapia R."/>
            <person name="Land M."/>
            <person name="Hauser L."/>
            <person name="Chang Y.-J."/>
            <person name="Jeffries C."/>
            <person name="Kyrpides N."/>
            <person name="Ivanova N."/>
            <person name="Mikhailova N."/>
            <person name="Hemme C.L."/>
            <person name="Woyke T."/>
        </authorList>
    </citation>
    <scope>NUCLEOTIDE SEQUENCE [LARGE SCALE GENOMIC DNA]</scope>
    <source>
        <strain evidence="11">ATCC 35296 / DSM 3052 / OCM 3 / 743B</strain>
    </source>
</reference>
<dbReference type="GO" id="GO:0016297">
    <property type="term" value="F:fatty acyl-[ACP] hydrolase activity"/>
    <property type="evidence" value="ECO:0007669"/>
    <property type="project" value="InterPro"/>
</dbReference>
<dbReference type="eggNOG" id="COG3884">
    <property type="taxonomic scope" value="Bacteria"/>
</dbReference>
<accession>D9SPA7</accession>
<evidence type="ECO:0000259" key="8">
    <source>
        <dbReference type="Pfam" id="PF01643"/>
    </source>
</evidence>